<dbReference type="Proteomes" id="UP000580043">
    <property type="component" value="Unassembled WGS sequence"/>
</dbReference>
<keyword evidence="1 4" id="KW-0732">Signal</keyword>
<dbReference type="RefSeq" id="WP_169143819.1">
    <property type="nucleotide sequence ID" value="NZ_JABBGA010000001.1"/>
</dbReference>
<evidence type="ECO:0000259" key="6">
    <source>
        <dbReference type="Pfam" id="PF13360"/>
    </source>
</evidence>
<dbReference type="AlphaFoldDB" id="A0A848G158"/>
<keyword evidence="3 4" id="KW-0998">Cell outer membrane</keyword>
<feature type="chain" id="PRO_5033189751" description="Outer membrane protein assembly factor BamB" evidence="5">
    <location>
        <begin position="27"/>
        <end position="379"/>
    </location>
</feature>
<dbReference type="SMART" id="SM00564">
    <property type="entry name" value="PQQ"/>
    <property type="match status" value="6"/>
</dbReference>
<dbReference type="GO" id="GO:0043165">
    <property type="term" value="P:Gram-negative-bacterium-type cell outer membrane assembly"/>
    <property type="evidence" value="ECO:0007669"/>
    <property type="project" value="UniProtKB-UniRule"/>
</dbReference>
<dbReference type="PANTHER" id="PTHR34512">
    <property type="entry name" value="CELL SURFACE PROTEIN"/>
    <property type="match status" value="1"/>
</dbReference>
<dbReference type="HAMAP" id="MF_00923">
    <property type="entry name" value="OM_assembly_BamB"/>
    <property type="match status" value="1"/>
</dbReference>
<evidence type="ECO:0000256" key="4">
    <source>
        <dbReference type="HAMAP-Rule" id="MF_00923"/>
    </source>
</evidence>
<dbReference type="Gene3D" id="2.130.10.10">
    <property type="entry name" value="YVTN repeat-like/Quinoprotein amine dehydrogenase"/>
    <property type="match status" value="1"/>
</dbReference>
<keyword evidence="2 4" id="KW-0472">Membrane</keyword>
<evidence type="ECO:0000256" key="1">
    <source>
        <dbReference type="ARBA" id="ARBA00022729"/>
    </source>
</evidence>
<comment type="similarity">
    <text evidence="4">Belongs to the BamB family.</text>
</comment>
<evidence type="ECO:0000256" key="3">
    <source>
        <dbReference type="ARBA" id="ARBA00023237"/>
    </source>
</evidence>
<accession>A0A848G158</accession>
<dbReference type="EMBL" id="JABBGA010000001">
    <property type="protein sequence ID" value="NML24163.1"/>
    <property type="molecule type" value="Genomic_DNA"/>
</dbReference>
<comment type="function">
    <text evidence="4">Part of the outer membrane protein assembly complex, which is involved in assembly and insertion of beta-barrel proteins into the outer membrane.</text>
</comment>
<name>A0A848G158_9RHOO</name>
<feature type="signal peptide" evidence="5">
    <location>
        <begin position="1"/>
        <end position="26"/>
    </location>
</feature>
<dbReference type="InterPro" id="IPR011047">
    <property type="entry name" value="Quinoprotein_ADH-like_sf"/>
</dbReference>
<keyword evidence="4" id="KW-0449">Lipoprotein</keyword>
<organism evidence="7 8">
    <name type="scientific">Zoogloea dura</name>
    <dbReference type="NCBI Taxonomy" id="2728840"/>
    <lineage>
        <taxon>Bacteria</taxon>
        <taxon>Pseudomonadati</taxon>
        <taxon>Pseudomonadota</taxon>
        <taxon>Betaproteobacteria</taxon>
        <taxon>Rhodocyclales</taxon>
        <taxon>Zoogloeaceae</taxon>
        <taxon>Zoogloea</taxon>
    </lineage>
</organism>
<evidence type="ECO:0000313" key="7">
    <source>
        <dbReference type="EMBL" id="NML24163.1"/>
    </source>
</evidence>
<dbReference type="Pfam" id="PF13360">
    <property type="entry name" value="PQQ_2"/>
    <property type="match status" value="1"/>
</dbReference>
<comment type="subcellular location">
    <subcellularLocation>
        <location evidence="4">Cell outer membrane</location>
        <topology evidence="4">Lipid-anchor</topology>
    </subcellularLocation>
</comment>
<dbReference type="GO" id="GO:0051205">
    <property type="term" value="P:protein insertion into membrane"/>
    <property type="evidence" value="ECO:0007669"/>
    <property type="project" value="UniProtKB-UniRule"/>
</dbReference>
<dbReference type="InterPro" id="IPR018391">
    <property type="entry name" value="PQQ_b-propeller_rpt"/>
</dbReference>
<proteinExistence type="inferred from homology"/>
<evidence type="ECO:0000313" key="8">
    <source>
        <dbReference type="Proteomes" id="UP000580043"/>
    </source>
</evidence>
<keyword evidence="4" id="KW-0564">Palmitate</keyword>
<dbReference type="SUPFAM" id="SSF50998">
    <property type="entry name" value="Quinoprotein alcohol dehydrogenase-like"/>
    <property type="match status" value="1"/>
</dbReference>
<dbReference type="InterPro" id="IPR002372">
    <property type="entry name" value="PQQ_rpt_dom"/>
</dbReference>
<dbReference type="PANTHER" id="PTHR34512:SF30">
    <property type="entry name" value="OUTER MEMBRANE PROTEIN ASSEMBLY FACTOR BAMB"/>
    <property type="match status" value="1"/>
</dbReference>
<feature type="domain" description="Pyrrolo-quinoline quinone repeat" evidence="6">
    <location>
        <begin position="77"/>
        <end position="305"/>
    </location>
</feature>
<evidence type="ECO:0000256" key="2">
    <source>
        <dbReference type="ARBA" id="ARBA00023136"/>
    </source>
</evidence>
<gene>
    <name evidence="4 7" type="primary">bamB</name>
    <name evidence="7" type="ORF">HHL15_00240</name>
</gene>
<evidence type="ECO:0000256" key="5">
    <source>
        <dbReference type="SAM" id="SignalP"/>
    </source>
</evidence>
<comment type="subunit">
    <text evidence="4">Part of the Bam complex.</text>
</comment>
<protein>
    <recommendedName>
        <fullName evidence="4">Outer membrane protein assembly factor BamB</fullName>
    </recommendedName>
</protein>
<dbReference type="InterPro" id="IPR017687">
    <property type="entry name" value="BamB"/>
</dbReference>
<sequence>MTPARLAVAVVGALLLGACSSLNPFASDKNKLPALKPLQNDGVRVSEVWKARVGASGAYVLQPAISGNAVFAAAADGDVLRLEAGRSTWKASINGALSGGVGSNGQIAVVATPKGEVVALDARTGQVKWRVQVNAEILAAPAVSDNLVVVRSADSRLFGLDPQDGRRRWAYQRATPALSLRNSAGVVIEGSAVFAGFPGGKLVAVSGANGSLMWEGTVAVPRGATELERMADITSLPVLGSRAACAVAFQGRIACFDLANGSTLWARDLSSSRGLDLDSRYAYVTDEKGAVHALDLNNGASAWKQDQLAGRNVGRPRVSGSYVVVGDGEGYVHLLRKDDGAMAGRQRVDSSPILADIQRSDGEMVIQSKDGNVYGLGLQ</sequence>
<keyword evidence="8" id="KW-1185">Reference proteome</keyword>
<dbReference type="NCBIfam" id="TIGR03300">
    <property type="entry name" value="assembly_YfgL"/>
    <property type="match status" value="1"/>
</dbReference>
<dbReference type="PROSITE" id="PS51257">
    <property type="entry name" value="PROKAR_LIPOPROTEIN"/>
    <property type="match status" value="1"/>
</dbReference>
<reference evidence="7 8" key="1">
    <citation type="submission" date="2020-04" db="EMBL/GenBank/DDBJ databases">
        <title>Zoogloea sp. G-4-1-14 isolated from soil.</title>
        <authorList>
            <person name="Dahal R.H."/>
        </authorList>
    </citation>
    <scope>NUCLEOTIDE SEQUENCE [LARGE SCALE GENOMIC DNA]</scope>
    <source>
        <strain evidence="7 8">G-4-1-14</strain>
    </source>
</reference>
<comment type="caution">
    <text evidence="7">The sequence shown here is derived from an EMBL/GenBank/DDBJ whole genome shotgun (WGS) entry which is preliminary data.</text>
</comment>
<dbReference type="GO" id="GO:0009279">
    <property type="term" value="C:cell outer membrane"/>
    <property type="evidence" value="ECO:0007669"/>
    <property type="project" value="UniProtKB-SubCell"/>
</dbReference>
<dbReference type="InterPro" id="IPR015943">
    <property type="entry name" value="WD40/YVTN_repeat-like_dom_sf"/>
</dbReference>